<dbReference type="EMBL" id="GBXM01066943">
    <property type="protein sequence ID" value="JAH41634.1"/>
    <property type="molecule type" value="Transcribed_RNA"/>
</dbReference>
<sequence>MIFGHLLGTCVNGLVRLEIDLSCLHLQMGITSTARAP</sequence>
<accession>A0A0E9SJR3</accession>
<evidence type="ECO:0000313" key="1">
    <source>
        <dbReference type="EMBL" id="JAH41634.1"/>
    </source>
</evidence>
<reference evidence="1" key="2">
    <citation type="journal article" date="2015" name="Fish Shellfish Immunol.">
        <title>Early steps in the European eel (Anguilla anguilla)-Vibrio vulnificus interaction in the gills: Role of the RtxA13 toxin.</title>
        <authorList>
            <person name="Callol A."/>
            <person name="Pajuelo D."/>
            <person name="Ebbesson L."/>
            <person name="Teles M."/>
            <person name="MacKenzie S."/>
            <person name="Amaro C."/>
        </authorList>
    </citation>
    <scope>NUCLEOTIDE SEQUENCE</scope>
</reference>
<reference evidence="1" key="1">
    <citation type="submission" date="2014-11" db="EMBL/GenBank/DDBJ databases">
        <authorList>
            <person name="Amaro Gonzalez C."/>
        </authorList>
    </citation>
    <scope>NUCLEOTIDE SEQUENCE</scope>
</reference>
<organism evidence="1">
    <name type="scientific">Anguilla anguilla</name>
    <name type="common">European freshwater eel</name>
    <name type="synonym">Muraena anguilla</name>
    <dbReference type="NCBI Taxonomy" id="7936"/>
    <lineage>
        <taxon>Eukaryota</taxon>
        <taxon>Metazoa</taxon>
        <taxon>Chordata</taxon>
        <taxon>Craniata</taxon>
        <taxon>Vertebrata</taxon>
        <taxon>Euteleostomi</taxon>
        <taxon>Actinopterygii</taxon>
        <taxon>Neopterygii</taxon>
        <taxon>Teleostei</taxon>
        <taxon>Anguilliformes</taxon>
        <taxon>Anguillidae</taxon>
        <taxon>Anguilla</taxon>
    </lineage>
</organism>
<name>A0A0E9SJR3_ANGAN</name>
<dbReference type="AlphaFoldDB" id="A0A0E9SJR3"/>
<proteinExistence type="predicted"/>
<protein>
    <submittedName>
        <fullName evidence="1">Uncharacterized protein</fullName>
    </submittedName>
</protein>